<evidence type="ECO:0000256" key="4">
    <source>
        <dbReference type="ARBA" id="ARBA00022519"/>
    </source>
</evidence>
<evidence type="ECO:0000256" key="6">
    <source>
        <dbReference type="ARBA" id="ARBA00022989"/>
    </source>
</evidence>
<protein>
    <submittedName>
        <fullName evidence="10">Transporter</fullName>
    </submittedName>
</protein>
<keyword evidence="7 9" id="KW-0472">Membrane</keyword>
<comment type="subcellular location">
    <subcellularLocation>
        <location evidence="1">Cell inner membrane</location>
        <topology evidence="1">Multi-pass membrane protein</topology>
    </subcellularLocation>
</comment>
<feature type="transmembrane region" description="Helical" evidence="9">
    <location>
        <begin position="163"/>
        <end position="182"/>
    </location>
</feature>
<feature type="transmembrane region" description="Helical" evidence="9">
    <location>
        <begin position="300"/>
        <end position="322"/>
    </location>
</feature>
<dbReference type="GO" id="GO:0005886">
    <property type="term" value="C:plasma membrane"/>
    <property type="evidence" value="ECO:0007669"/>
    <property type="project" value="UniProtKB-SubCell"/>
</dbReference>
<evidence type="ECO:0000313" key="11">
    <source>
        <dbReference type="Proteomes" id="UP000251341"/>
    </source>
</evidence>
<keyword evidence="6 9" id="KW-1133">Transmembrane helix</keyword>
<evidence type="ECO:0000256" key="1">
    <source>
        <dbReference type="ARBA" id="ARBA00004429"/>
    </source>
</evidence>
<name>A0A315EQD1_9BURK</name>
<gene>
    <name evidence="10" type="ORF">B9Z44_00050</name>
</gene>
<evidence type="ECO:0000256" key="7">
    <source>
        <dbReference type="ARBA" id="ARBA00023136"/>
    </source>
</evidence>
<keyword evidence="5 9" id="KW-0812">Transmembrane</keyword>
<comment type="caution">
    <text evidence="10">The sequence shown here is derived from an EMBL/GenBank/DDBJ whole genome shotgun (WGS) entry which is preliminary data.</text>
</comment>
<dbReference type="EMBL" id="NESP01000001">
    <property type="protein sequence ID" value="PUE58134.1"/>
    <property type="molecule type" value="Genomic_DNA"/>
</dbReference>
<accession>A0A315EQD1</accession>
<dbReference type="PANTHER" id="PTHR30574">
    <property type="entry name" value="INNER MEMBRANE PROTEIN YEDE"/>
    <property type="match status" value="1"/>
</dbReference>
<evidence type="ECO:0000256" key="8">
    <source>
        <dbReference type="ARBA" id="ARBA00035655"/>
    </source>
</evidence>
<dbReference type="PANTHER" id="PTHR30574:SF1">
    <property type="entry name" value="SULPHUR TRANSPORT DOMAIN-CONTAINING PROTEIN"/>
    <property type="match status" value="1"/>
</dbReference>
<comment type="similarity">
    <text evidence="8">Belongs to the TsuA/YedE (TC 9.B.102) family.</text>
</comment>
<feature type="transmembrane region" description="Helical" evidence="9">
    <location>
        <begin position="84"/>
        <end position="101"/>
    </location>
</feature>
<feature type="transmembrane region" description="Helical" evidence="9">
    <location>
        <begin position="189"/>
        <end position="209"/>
    </location>
</feature>
<feature type="transmembrane region" description="Helical" evidence="9">
    <location>
        <begin position="12"/>
        <end position="31"/>
    </location>
</feature>
<dbReference type="RefSeq" id="WP_108358671.1">
    <property type="nucleotide sequence ID" value="NZ_NESP01000001.1"/>
</dbReference>
<sequence>MTEIATLTKEVLWAFFLGGLLLGAISQRTHFCTMGAISDVVHMGDWTRARQWLCAIGVAMIGFAALADFGLIDPSKTLYASSRLMWLSTLVGGLMFGYGMVIASGCGNKTLVRMGGGNLKSLVVFVVMGISAFATLKGITAVLRVSTVDAVFVDMSAGANLNLLGVPGLAYLLGLALLVGVLRHKDFWCVNSLVAGFGVGGTVMAMWWVSGHLGFVPEHPETLDAVYVATSSGRMEALSFVAPVAATLDWLMFYSDASKVLTTGVAAVAGVVVGSAASALQNKTFRWEGFANPRDLGQHLLGSVLMGVGGVTALGCTIGQGLSGLSTLSLNSAVALAAIVLGAVVSLRQQAARLERTACV</sequence>
<keyword evidence="4" id="KW-0997">Cell inner membrane</keyword>
<dbReference type="Pfam" id="PF04143">
    <property type="entry name" value="Sulf_transp"/>
    <property type="match status" value="1"/>
</dbReference>
<dbReference type="Proteomes" id="UP000251341">
    <property type="component" value="Unassembled WGS sequence"/>
</dbReference>
<feature type="transmembrane region" description="Helical" evidence="9">
    <location>
        <begin position="52"/>
        <end position="72"/>
    </location>
</feature>
<feature type="transmembrane region" description="Helical" evidence="9">
    <location>
        <begin position="122"/>
        <end position="143"/>
    </location>
</feature>
<evidence type="ECO:0000256" key="3">
    <source>
        <dbReference type="ARBA" id="ARBA00022475"/>
    </source>
</evidence>
<dbReference type="InterPro" id="IPR007272">
    <property type="entry name" value="Sulf_transp_TsuA/YedE"/>
</dbReference>
<dbReference type="AlphaFoldDB" id="A0A315EQD1"/>
<evidence type="ECO:0000256" key="9">
    <source>
        <dbReference type="SAM" id="Phobius"/>
    </source>
</evidence>
<feature type="transmembrane region" description="Helical" evidence="9">
    <location>
        <begin position="328"/>
        <end position="347"/>
    </location>
</feature>
<keyword evidence="11" id="KW-1185">Reference proteome</keyword>
<reference evidence="10 11" key="1">
    <citation type="submission" date="2017-04" db="EMBL/GenBank/DDBJ databases">
        <title>Unexpected and diverse lifestyles within the genus Limnohabitans.</title>
        <authorList>
            <person name="Kasalicky V."/>
            <person name="Mehrshad M."/>
            <person name="Andrei S.-A."/>
            <person name="Salcher M."/>
            <person name="Kratochvilova H."/>
            <person name="Simek K."/>
            <person name="Ghai R."/>
        </authorList>
    </citation>
    <scope>NUCLEOTIDE SEQUENCE [LARGE SCALE GENOMIC DNA]</scope>
    <source>
        <strain evidence="10 11">MWH-C5</strain>
    </source>
</reference>
<evidence type="ECO:0000256" key="2">
    <source>
        <dbReference type="ARBA" id="ARBA00022448"/>
    </source>
</evidence>
<keyword evidence="2" id="KW-0813">Transport</keyword>
<keyword evidence="3" id="KW-1003">Cell membrane</keyword>
<evidence type="ECO:0000256" key="5">
    <source>
        <dbReference type="ARBA" id="ARBA00022692"/>
    </source>
</evidence>
<feature type="transmembrane region" description="Helical" evidence="9">
    <location>
        <begin position="260"/>
        <end position="280"/>
    </location>
</feature>
<organism evidence="10 11">
    <name type="scientific">Limnohabitans curvus</name>
    <dbReference type="NCBI Taxonomy" id="323423"/>
    <lineage>
        <taxon>Bacteria</taxon>
        <taxon>Pseudomonadati</taxon>
        <taxon>Pseudomonadota</taxon>
        <taxon>Betaproteobacteria</taxon>
        <taxon>Burkholderiales</taxon>
        <taxon>Comamonadaceae</taxon>
        <taxon>Limnohabitans</taxon>
    </lineage>
</organism>
<proteinExistence type="inferred from homology"/>
<evidence type="ECO:0000313" key="10">
    <source>
        <dbReference type="EMBL" id="PUE58134.1"/>
    </source>
</evidence>